<dbReference type="GO" id="GO:0005524">
    <property type="term" value="F:ATP binding"/>
    <property type="evidence" value="ECO:0007669"/>
    <property type="project" value="InterPro"/>
</dbReference>
<dbReference type="AlphaFoldDB" id="A0AAN8X3F9"/>
<organism evidence="3 4">
    <name type="scientific">Halocaridina rubra</name>
    <name type="common">Hawaiian red shrimp</name>
    <dbReference type="NCBI Taxonomy" id="373956"/>
    <lineage>
        <taxon>Eukaryota</taxon>
        <taxon>Metazoa</taxon>
        <taxon>Ecdysozoa</taxon>
        <taxon>Arthropoda</taxon>
        <taxon>Crustacea</taxon>
        <taxon>Multicrustacea</taxon>
        <taxon>Malacostraca</taxon>
        <taxon>Eumalacostraca</taxon>
        <taxon>Eucarida</taxon>
        <taxon>Decapoda</taxon>
        <taxon>Pleocyemata</taxon>
        <taxon>Caridea</taxon>
        <taxon>Atyoidea</taxon>
        <taxon>Atyidae</taxon>
        <taxon>Halocaridina</taxon>
    </lineage>
</organism>
<evidence type="ECO:0000313" key="3">
    <source>
        <dbReference type="EMBL" id="KAK7075476.1"/>
    </source>
</evidence>
<accession>A0AAN8X3F9</accession>
<evidence type="ECO:0000259" key="2">
    <source>
        <dbReference type="PROSITE" id="PS50011"/>
    </source>
</evidence>
<evidence type="ECO:0000313" key="4">
    <source>
        <dbReference type="Proteomes" id="UP001381693"/>
    </source>
</evidence>
<dbReference type="SUPFAM" id="SSF56112">
    <property type="entry name" value="Protein kinase-like (PK-like)"/>
    <property type="match status" value="1"/>
</dbReference>
<feature type="non-terminal residue" evidence="3">
    <location>
        <position position="318"/>
    </location>
</feature>
<protein>
    <recommendedName>
        <fullName evidence="2">Protein kinase domain-containing protein</fullName>
    </recommendedName>
</protein>
<dbReference type="InterPro" id="IPR000719">
    <property type="entry name" value="Prot_kinase_dom"/>
</dbReference>
<keyword evidence="4" id="KW-1185">Reference proteome</keyword>
<dbReference type="InterPro" id="IPR011009">
    <property type="entry name" value="Kinase-like_dom_sf"/>
</dbReference>
<sequence>MRDLNSSTPEEEVLSRGKTLWDVLLEEDLVDYELVTVLHYASLSLQDFHRSGMIQIDLNPENLVVELEGGKISHVQIIQSELATRAGDYVQVKVEPFSTIAPENVRGAWAAPEGDVYSLGMIIAFVSSFLTSRPSNTLEALITSTTLSNPMVRPPVVTVIRKLNKVLQEVKTRSVIPQLSSDHRESNRKPSWLLNKMQELKCKQKQLKEWEQDLERKEKFHANKEAIGPLLQAQVRPPVPPPMPKTPPQRRLHNTKRRLLIPEADPSHLSRIDIQTHANDLVDRGVVQGFDKVNKEIEAFFNTDRYATWNRNMSEQIK</sequence>
<name>A0AAN8X3F9_HALRR</name>
<gene>
    <name evidence="3" type="ORF">SK128_014315</name>
</gene>
<keyword evidence="1" id="KW-0175">Coiled coil</keyword>
<reference evidence="3 4" key="1">
    <citation type="submission" date="2023-11" db="EMBL/GenBank/DDBJ databases">
        <title>Halocaridina rubra genome assembly.</title>
        <authorList>
            <person name="Smith C."/>
        </authorList>
    </citation>
    <scope>NUCLEOTIDE SEQUENCE [LARGE SCALE GENOMIC DNA]</scope>
    <source>
        <strain evidence="3">EP-1</strain>
        <tissue evidence="3">Whole</tissue>
    </source>
</reference>
<evidence type="ECO:0000256" key="1">
    <source>
        <dbReference type="SAM" id="Coils"/>
    </source>
</evidence>
<dbReference type="GO" id="GO:0004672">
    <property type="term" value="F:protein kinase activity"/>
    <property type="evidence" value="ECO:0007669"/>
    <property type="project" value="InterPro"/>
</dbReference>
<dbReference type="Gene3D" id="1.10.510.10">
    <property type="entry name" value="Transferase(Phosphotransferase) domain 1"/>
    <property type="match status" value="1"/>
</dbReference>
<feature type="coiled-coil region" evidence="1">
    <location>
        <begin position="193"/>
        <end position="220"/>
    </location>
</feature>
<dbReference type="Proteomes" id="UP001381693">
    <property type="component" value="Unassembled WGS sequence"/>
</dbReference>
<dbReference type="EMBL" id="JAXCGZ010010579">
    <property type="protein sequence ID" value="KAK7075476.1"/>
    <property type="molecule type" value="Genomic_DNA"/>
</dbReference>
<feature type="domain" description="Protein kinase" evidence="2">
    <location>
        <begin position="1"/>
        <end position="193"/>
    </location>
</feature>
<comment type="caution">
    <text evidence="3">The sequence shown here is derived from an EMBL/GenBank/DDBJ whole genome shotgun (WGS) entry which is preliminary data.</text>
</comment>
<dbReference type="PROSITE" id="PS50011">
    <property type="entry name" value="PROTEIN_KINASE_DOM"/>
    <property type="match status" value="1"/>
</dbReference>
<proteinExistence type="predicted"/>